<evidence type="ECO:0000313" key="3">
    <source>
        <dbReference type="Proteomes" id="UP000192491"/>
    </source>
</evidence>
<protein>
    <recommendedName>
        <fullName evidence="4">Dystroglycan-type cadherin-like domain-containing protein</fullName>
    </recommendedName>
</protein>
<dbReference type="GO" id="GO:0005509">
    <property type="term" value="F:calcium ion binding"/>
    <property type="evidence" value="ECO:0007669"/>
    <property type="project" value="InterPro"/>
</dbReference>
<dbReference type="Gene3D" id="2.60.40.10">
    <property type="entry name" value="Immunoglobulins"/>
    <property type="match status" value="1"/>
</dbReference>
<evidence type="ECO:0000256" key="1">
    <source>
        <dbReference type="SAM" id="SignalP"/>
    </source>
</evidence>
<dbReference type="Pfam" id="PF05345">
    <property type="entry name" value="He_PIG"/>
    <property type="match status" value="1"/>
</dbReference>
<evidence type="ECO:0000313" key="2">
    <source>
        <dbReference type="EMBL" id="OQX00296.1"/>
    </source>
</evidence>
<name>A0A1Y1Q9E6_9GAMM</name>
<proteinExistence type="predicted"/>
<accession>A0A1Y1Q9E6</accession>
<dbReference type="InterPro" id="IPR013783">
    <property type="entry name" value="Ig-like_fold"/>
</dbReference>
<feature type="non-terminal residue" evidence="2">
    <location>
        <position position="146"/>
    </location>
</feature>
<feature type="chain" id="PRO_5011005046" description="Dystroglycan-type cadherin-like domain-containing protein" evidence="1">
    <location>
        <begin position="23"/>
        <end position="146"/>
    </location>
</feature>
<comment type="caution">
    <text evidence="2">The sequence shown here is derived from an EMBL/GenBank/DDBJ whole genome shotgun (WGS) entry which is preliminary data.</text>
</comment>
<dbReference type="AlphaFoldDB" id="A0A1Y1Q9E6"/>
<evidence type="ECO:0008006" key="4">
    <source>
        <dbReference type="Google" id="ProtNLM"/>
    </source>
</evidence>
<gene>
    <name evidence="2" type="ORF">BWK73_48825</name>
</gene>
<dbReference type="InterPro" id="IPR015919">
    <property type="entry name" value="Cadherin-like_sf"/>
</dbReference>
<dbReference type="Proteomes" id="UP000192491">
    <property type="component" value="Unassembled WGS sequence"/>
</dbReference>
<keyword evidence="1" id="KW-0732">Signal</keyword>
<dbReference type="EMBL" id="MTEJ01000659">
    <property type="protein sequence ID" value="OQX00296.1"/>
    <property type="molecule type" value="Genomic_DNA"/>
</dbReference>
<dbReference type="SUPFAM" id="SSF49313">
    <property type="entry name" value="Cadherin-like"/>
    <property type="match status" value="1"/>
</dbReference>
<dbReference type="GO" id="GO:0016020">
    <property type="term" value="C:membrane"/>
    <property type="evidence" value="ECO:0007669"/>
    <property type="project" value="InterPro"/>
</dbReference>
<feature type="signal peptide" evidence="1">
    <location>
        <begin position="1"/>
        <end position="22"/>
    </location>
</feature>
<sequence length="146" mass="15231">MTKWGVAVIGLLLWLASASVFAGKPLISGSPPITVNAGSAYLFVPTASDPDGDKLTFGIKNKPAWALFDTNTGVLSGVPTIKQVTFYKSMSLYVSDGKETVSLPLFTITVVNPPPVISGVPATTVTVGTAYRFAPVATDPNNDVLT</sequence>
<reference evidence="2 3" key="1">
    <citation type="submission" date="2017-01" db="EMBL/GenBank/DDBJ databases">
        <title>Novel large sulfur bacteria in the metagenomes of groundwater-fed chemosynthetic microbial mats in the Lake Huron basin.</title>
        <authorList>
            <person name="Sharrar A.M."/>
            <person name="Flood B.E."/>
            <person name="Bailey J.V."/>
            <person name="Jones D.S."/>
            <person name="Biddanda B."/>
            <person name="Ruberg S.A."/>
            <person name="Marcus D.N."/>
            <person name="Dick G.J."/>
        </authorList>
    </citation>
    <scope>NUCLEOTIDE SEQUENCE [LARGE SCALE GENOMIC DNA]</scope>
    <source>
        <strain evidence="2">A8</strain>
    </source>
</reference>
<organism evidence="2 3">
    <name type="scientific">Thiothrix lacustris</name>
    <dbReference type="NCBI Taxonomy" id="525917"/>
    <lineage>
        <taxon>Bacteria</taxon>
        <taxon>Pseudomonadati</taxon>
        <taxon>Pseudomonadota</taxon>
        <taxon>Gammaproteobacteria</taxon>
        <taxon>Thiotrichales</taxon>
        <taxon>Thiotrichaceae</taxon>
        <taxon>Thiothrix</taxon>
    </lineage>
</organism>